<evidence type="ECO:0000313" key="2">
    <source>
        <dbReference type="Proteomes" id="UP000499080"/>
    </source>
</evidence>
<protein>
    <submittedName>
        <fullName evidence="1">Uncharacterized protein</fullName>
    </submittedName>
</protein>
<accession>A0A4Y2SGC9</accession>
<evidence type="ECO:0000313" key="1">
    <source>
        <dbReference type="EMBL" id="GBN86823.1"/>
    </source>
</evidence>
<gene>
    <name evidence="1" type="ORF">AVEN_217249_1</name>
</gene>
<sequence>MNISPTTISIPFELDGPSTNSTNSHLPYTILLAVQIQSFPSVLSWMAHLRTQPRFSPSLHHTTRGSKRRELWENEHFTNSTTISVPFKLDGPSTNSTNSHFPYTILLAVQIESFPSLLSWMAHLRTQPRFSPSLHHTTRGSKRREVWENEHFTNSTTISVPFKLDGPSMNSTEIFTLPTPYLRFKSNNDRRICAEIFLKSCHDNRYSV</sequence>
<dbReference type="Proteomes" id="UP000499080">
    <property type="component" value="Unassembled WGS sequence"/>
</dbReference>
<dbReference type="EMBL" id="BGPR01021477">
    <property type="protein sequence ID" value="GBN86823.1"/>
    <property type="molecule type" value="Genomic_DNA"/>
</dbReference>
<keyword evidence="2" id="KW-1185">Reference proteome</keyword>
<reference evidence="1 2" key="1">
    <citation type="journal article" date="2019" name="Sci. Rep.">
        <title>Orb-weaving spider Araneus ventricosus genome elucidates the spidroin gene catalogue.</title>
        <authorList>
            <person name="Kono N."/>
            <person name="Nakamura H."/>
            <person name="Ohtoshi R."/>
            <person name="Moran D.A.P."/>
            <person name="Shinohara A."/>
            <person name="Yoshida Y."/>
            <person name="Fujiwara M."/>
            <person name="Mori M."/>
            <person name="Tomita M."/>
            <person name="Arakawa K."/>
        </authorList>
    </citation>
    <scope>NUCLEOTIDE SEQUENCE [LARGE SCALE GENOMIC DNA]</scope>
</reference>
<proteinExistence type="predicted"/>
<dbReference type="AlphaFoldDB" id="A0A4Y2SGC9"/>
<comment type="caution">
    <text evidence="1">The sequence shown here is derived from an EMBL/GenBank/DDBJ whole genome shotgun (WGS) entry which is preliminary data.</text>
</comment>
<organism evidence="1 2">
    <name type="scientific">Araneus ventricosus</name>
    <name type="common">Orbweaver spider</name>
    <name type="synonym">Epeira ventricosa</name>
    <dbReference type="NCBI Taxonomy" id="182803"/>
    <lineage>
        <taxon>Eukaryota</taxon>
        <taxon>Metazoa</taxon>
        <taxon>Ecdysozoa</taxon>
        <taxon>Arthropoda</taxon>
        <taxon>Chelicerata</taxon>
        <taxon>Arachnida</taxon>
        <taxon>Araneae</taxon>
        <taxon>Araneomorphae</taxon>
        <taxon>Entelegynae</taxon>
        <taxon>Araneoidea</taxon>
        <taxon>Araneidae</taxon>
        <taxon>Araneus</taxon>
    </lineage>
</organism>
<name>A0A4Y2SGC9_ARAVE</name>